<protein>
    <submittedName>
        <fullName evidence="3">Uncharacterized protein</fullName>
    </submittedName>
</protein>
<dbReference type="Proteomes" id="UP000325313">
    <property type="component" value="Unassembled WGS sequence"/>
</dbReference>
<reference evidence="4 5" key="1">
    <citation type="submission" date="2019-05" db="EMBL/GenBank/DDBJ databases">
        <title>Emergence of the Ug99 lineage of the wheat stem rust pathogen through somatic hybridization.</title>
        <authorList>
            <person name="Li F."/>
            <person name="Upadhyaya N.M."/>
            <person name="Sperschneider J."/>
            <person name="Matny O."/>
            <person name="Nguyen-Phuc H."/>
            <person name="Mago R."/>
            <person name="Raley C."/>
            <person name="Miller M.E."/>
            <person name="Silverstein K.A.T."/>
            <person name="Henningsen E."/>
            <person name="Hirsch C.D."/>
            <person name="Visser B."/>
            <person name="Pretorius Z.A."/>
            <person name="Steffenson B.J."/>
            <person name="Schwessinger B."/>
            <person name="Dodds P.N."/>
            <person name="Figueroa M."/>
        </authorList>
    </citation>
    <scope>NUCLEOTIDE SEQUENCE [LARGE SCALE GENOMIC DNA]</scope>
    <source>
        <strain evidence="2">21-0</strain>
        <strain evidence="3 5">Ug99</strain>
    </source>
</reference>
<feature type="region of interest" description="Disordered" evidence="1">
    <location>
        <begin position="62"/>
        <end position="109"/>
    </location>
</feature>
<dbReference type="Proteomes" id="UP000324748">
    <property type="component" value="Unassembled WGS sequence"/>
</dbReference>
<evidence type="ECO:0000256" key="1">
    <source>
        <dbReference type="SAM" id="MobiDB-lite"/>
    </source>
</evidence>
<evidence type="ECO:0000313" key="3">
    <source>
        <dbReference type="EMBL" id="KAA1135573.1"/>
    </source>
</evidence>
<dbReference type="EMBL" id="VSWC01000145">
    <property type="protein sequence ID" value="KAA1076375.1"/>
    <property type="molecule type" value="Genomic_DNA"/>
</dbReference>
<sequence length="109" mass="12157">MQRPTCLPQGIWQTVSSPRFTSLPGGIRKTTVIKSNLTPVHGCSSIFVTNRSFLSFPLPHQSHSHSSITAHRSNHCSPLTAQQRSRSRQNNSISTVYKSRRSFNIGQPL</sequence>
<proteinExistence type="predicted"/>
<keyword evidence="4" id="KW-1185">Reference proteome</keyword>
<evidence type="ECO:0000313" key="2">
    <source>
        <dbReference type="EMBL" id="KAA1076375.1"/>
    </source>
</evidence>
<dbReference type="EMBL" id="VDEP01000038">
    <property type="protein sequence ID" value="KAA1135573.1"/>
    <property type="molecule type" value="Genomic_DNA"/>
</dbReference>
<gene>
    <name evidence="2" type="ORF">PGT21_005022</name>
    <name evidence="3" type="ORF">PGTUg99_021387</name>
</gene>
<name>A0A5B0SEE2_PUCGR</name>
<comment type="caution">
    <text evidence="3">The sequence shown here is derived from an EMBL/GenBank/DDBJ whole genome shotgun (WGS) entry which is preliminary data.</text>
</comment>
<dbReference type="AlphaFoldDB" id="A0A5B0SEE2"/>
<accession>A0A5B0SEE2</accession>
<feature type="compositionally biased region" description="Polar residues" evidence="1">
    <location>
        <begin position="93"/>
        <end position="109"/>
    </location>
</feature>
<organism evidence="3 5">
    <name type="scientific">Puccinia graminis f. sp. tritici</name>
    <dbReference type="NCBI Taxonomy" id="56615"/>
    <lineage>
        <taxon>Eukaryota</taxon>
        <taxon>Fungi</taxon>
        <taxon>Dikarya</taxon>
        <taxon>Basidiomycota</taxon>
        <taxon>Pucciniomycotina</taxon>
        <taxon>Pucciniomycetes</taxon>
        <taxon>Pucciniales</taxon>
        <taxon>Pucciniaceae</taxon>
        <taxon>Puccinia</taxon>
    </lineage>
</organism>
<evidence type="ECO:0000313" key="5">
    <source>
        <dbReference type="Proteomes" id="UP000325313"/>
    </source>
</evidence>
<feature type="compositionally biased region" description="Low complexity" evidence="1">
    <location>
        <begin position="82"/>
        <end position="92"/>
    </location>
</feature>
<evidence type="ECO:0000313" key="4">
    <source>
        <dbReference type="Proteomes" id="UP000324748"/>
    </source>
</evidence>
<feature type="compositionally biased region" description="Polar residues" evidence="1">
    <location>
        <begin position="64"/>
        <end position="81"/>
    </location>
</feature>